<name>A0AA86N2W3_9BACT</name>
<evidence type="ECO:0000313" key="1">
    <source>
        <dbReference type="EMBL" id="CAI4033642.1"/>
    </source>
</evidence>
<sequence>MWSLCVTCLDVRTTFSSEEVDPHRGFIDGTVTAIRDKAIYVDERPYAVKSSVEVKDQSGQPVEYRKIEAGDRIRYLVQDGMIVKIIVIQPS</sequence>
<proteinExistence type="predicted"/>
<dbReference type="KEGG" id="nti:DNFV4_04083"/>
<keyword evidence="2" id="KW-1185">Reference proteome</keyword>
<evidence type="ECO:0000313" key="2">
    <source>
        <dbReference type="Proteomes" id="UP001179121"/>
    </source>
</evidence>
<dbReference type="Proteomes" id="UP001179121">
    <property type="component" value="Chromosome"/>
</dbReference>
<dbReference type="EMBL" id="OX365700">
    <property type="protein sequence ID" value="CAI4033642.1"/>
    <property type="molecule type" value="Genomic_DNA"/>
</dbReference>
<protein>
    <recommendedName>
        <fullName evidence="3">DUF5666 domain-containing protein</fullName>
    </recommendedName>
</protein>
<accession>A0AA86N2W3</accession>
<dbReference type="AlphaFoldDB" id="A0AA86N2W3"/>
<evidence type="ECO:0008006" key="3">
    <source>
        <dbReference type="Google" id="ProtNLM"/>
    </source>
</evidence>
<reference evidence="1" key="1">
    <citation type="submission" date="2022-10" db="EMBL/GenBank/DDBJ databases">
        <authorList>
            <person name="Koch H."/>
        </authorList>
    </citation>
    <scope>NUCLEOTIDE SEQUENCE</scope>
    <source>
        <strain evidence="1">DNF</strain>
    </source>
</reference>
<organism evidence="1 2">
    <name type="scientific">Nitrospira tepida</name>
    <dbReference type="NCBI Taxonomy" id="2973512"/>
    <lineage>
        <taxon>Bacteria</taxon>
        <taxon>Pseudomonadati</taxon>
        <taxon>Nitrospirota</taxon>
        <taxon>Nitrospiria</taxon>
        <taxon>Nitrospirales</taxon>
        <taxon>Nitrospiraceae</taxon>
        <taxon>Nitrospira</taxon>
    </lineage>
</organism>
<gene>
    <name evidence="1" type="ORF">DNFV4_04083</name>
</gene>